<dbReference type="Gene3D" id="3.60.20.10">
    <property type="entry name" value="Glutamine Phosphoribosylpyrophosphate, subunit 1, domain 1"/>
    <property type="match status" value="1"/>
</dbReference>
<evidence type="ECO:0000256" key="3">
    <source>
        <dbReference type="ARBA" id="ARBA00023145"/>
    </source>
</evidence>
<accession>A0A7W0HJY9</accession>
<dbReference type="GO" id="GO:0017000">
    <property type="term" value="P:antibiotic biosynthetic process"/>
    <property type="evidence" value="ECO:0007669"/>
    <property type="project" value="InterPro"/>
</dbReference>
<keyword evidence="5" id="KW-0106">Calcium</keyword>
<dbReference type="RefSeq" id="WP_181550197.1">
    <property type="nucleotide sequence ID" value="NZ_JACDUS010000002.1"/>
</dbReference>
<comment type="cofactor">
    <cofactor evidence="5">
        <name>Ca(2+)</name>
        <dbReference type="ChEBI" id="CHEBI:29108"/>
    </cofactor>
    <text evidence="5">Binds 1 Ca(2+) ion per dimer.</text>
</comment>
<dbReference type="SUPFAM" id="SSF56235">
    <property type="entry name" value="N-terminal nucleophile aminohydrolases (Ntn hydrolases)"/>
    <property type="match status" value="1"/>
</dbReference>
<keyword evidence="5" id="KW-0479">Metal-binding</keyword>
<dbReference type="EMBL" id="JACDUS010000002">
    <property type="protein sequence ID" value="MBA2880521.1"/>
    <property type="molecule type" value="Genomic_DNA"/>
</dbReference>
<evidence type="ECO:0000313" key="7">
    <source>
        <dbReference type="Proteomes" id="UP000525298"/>
    </source>
</evidence>
<dbReference type="InterPro" id="IPR023343">
    <property type="entry name" value="Penicillin_amidase_dom1"/>
</dbReference>
<dbReference type="Gene3D" id="1.10.1400.10">
    <property type="match status" value="1"/>
</dbReference>
<feature type="binding site" evidence="5">
    <location>
        <position position="187"/>
    </location>
    <ligand>
        <name>Ca(2+)</name>
        <dbReference type="ChEBI" id="CHEBI:29108"/>
    </ligand>
</feature>
<sequence>MKWIRGLVAGAAVLLLAAGGVYLGLLYFNDYKKDGELEISGLSAPVTVKRDEKQMAYVYAENLPDALKAQGFVTAQDRLFSMHLARLVAQGRVCELAGAEARALDIKMRTIGLHRIAKKQAQLLDNKTRRFFEAYVAGINAFIEKTPKDVHLAFRLAGIEPEPWNVADSLSILYYMAWSTSANLSTEITALGLLEAVGPDRIRQVLPVNINPDDPEDDGDFDYQLPRDLLIYRQAAVGGPACRGERRPPMRLDLGSNNWAVSPVLSGGSGAILAGDPHLDPRLLPGVWYPLGIITPEIRSVGVNIPGLPGMAMGRTQHVSLAMTNNYGDMQDLYVETVDPDNPDHYMEGGDSVPFESITEILRIKDKDAPGNMREEKIDIRRTRRGPVVSGVFSGLDSDRVITLRWAPAETMSSEIGLADVITAQSDADLHDAVSRIPMLCLNWVFADSRGNIGYRASGKIPVRADNDGTFPRKVTDDRDNWVSWISQNQMPHSSNPERNWLGTCNHKTVAADYPFYYSSFFAPSYRYERLKELMAGPGPKDADAHWQYQRDTFNSMAEKIAPVMARALLAGDETRKMGQILADWDFFDDADQAAPAVFQSVYIRFARLVFEDELGSETAQRMLNNWYFWQERLQQMVLSGRSPWFDNKKTPEKTETMAELFRQAAVQARDALQDALGTDMDQWQWGKIHTLELVHPVRRQGLGKTLLGTGPMPMPGSGETLCRGWYDYQNPFEVTHCASLRMVVDMADADKVTAVLPGGVTGRLLSPHQKDQVEAFMEGRKLYWWFSDSAISENTQHTLILR</sequence>
<comment type="similarity">
    <text evidence="1">Belongs to the peptidase S45 family.</text>
</comment>
<dbReference type="PANTHER" id="PTHR34218">
    <property type="entry name" value="PEPTIDASE S45 PENICILLIN AMIDASE"/>
    <property type="match status" value="1"/>
</dbReference>
<dbReference type="InterPro" id="IPR043146">
    <property type="entry name" value="Penicillin_amidase_N_B-knob"/>
</dbReference>
<evidence type="ECO:0000256" key="4">
    <source>
        <dbReference type="PIRSR" id="PIRSR001227-1"/>
    </source>
</evidence>
<dbReference type="CDD" id="cd03747">
    <property type="entry name" value="Ntn_PGA_like"/>
    <property type="match status" value="1"/>
</dbReference>
<dbReference type="Proteomes" id="UP000525298">
    <property type="component" value="Unassembled WGS sequence"/>
</dbReference>
<feature type="active site" description="Nucleophile" evidence="4">
    <location>
        <position position="256"/>
    </location>
</feature>
<dbReference type="Pfam" id="PF01804">
    <property type="entry name" value="Penicil_amidase"/>
    <property type="match status" value="1"/>
</dbReference>
<feature type="binding site" evidence="5">
    <location>
        <position position="329"/>
    </location>
    <ligand>
        <name>Ca(2+)</name>
        <dbReference type="ChEBI" id="CHEBI:29108"/>
    </ligand>
</feature>
<keyword evidence="2 6" id="KW-0378">Hydrolase</keyword>
<dbReference type="PIRSF" id="PIRSF001227">
    <property type="entry name" value="Pen_acylase"/>
    <property type="match status" value="1"/>
</dbReference>
<evidence type="ECO:0000313" key="6">
    <source>
        <dbReference type="EMBL" id="MBA2880521.1"/>
    </source>
</evidence>
<dbReference type="EC" id="3.5.1.11" evidence="6"/>
<keyword evidence="7" id="KW-1185">Reference proteome</keyword>
<feature type="binding site" evidence="5">
    <location>
        <position position="332"/>
    </location>
    <ligand>
        <name>Ca(2+)</name>
        <dbReference type="ChEBI" id="CHEBI:29108"/>
    </ligand>
</feature>
<dbReference type="InterPro" id="IPR043147">
    <property type="entry name" value="Penicillin_amidase_A-knob"/>
</dbReference>
<evidence type="ECO:0000256" key="2">
    <source>
        <dbReference type="ARBA" id="ARBA00022801"/>
    </source>
</evidence>
<gene>
    <name evidence="6" type="ORF">HNR65_000839</name>
</gene>
<dbReference type="InterPro" id="IPR014395">
    <property type="entry name" value="Pen/GL7ACA/AHL_acylase"/>
</dbReference>
<protein>
    <submittedName>
        <fullName evidence="6">Penicillin amidase</fullName>
        <ecNumber evidence="6">3.5.1.11</ecNumber>
    </submittedName>
</protein>
<dbReference type="PANTHER" id="PTHR34218:SF4">
    <property type="entry name" value="ACYL-HOMOSERINE LACTONE ACYLASE QUIP"/>
    <property type="match status" value="1"/>
</dbReference>
<dbReference type="GO" id="GO:0046872">
    <property type="term" value="F:metal ion binding"/>
    <property type="evidence" value="ECO:0007669"/>
    <property type="project" value="UniProtKB-KW"/>
</dbReference>
<dbReference type="Gene3D" id="2.30.120.10">
    <property type="match status" value="1"/>
</dbReference>
<dbReference type="Gene3D" id="1.10.439.10">
    <property type="entry name" value="Penicillin Amidohydrolase, domain 1"/>
    <property type="match status" value="1"/>
</dbReference>
<dbReference type="InterPro" id="IPR029055">
    <property type="entry name" value="Ntn_hydrolases_N"/>
</dbReference>
<proteinExistence type="inferred from homology"/>
<name>A0A7W0HJY9_9BACT</name>
<organism evidence="6 7">
    <name type="scientific">Desulfosalsimonas propionicica</name>
    <dbReference type="NCBI Taxonomy" id="332175"/>
    <lineage>
        <taxon>Bacteria</taxon>
        <taxon>Pseudomonadati</taxon>
        <taxon>Thermodesulfobacteriota</taxon>
        <taxon>Desulfobacteria</taxon>
        <taxon>Desulfobacterales</taxon>
        <taxon>Desulfosalsimonadaceae</taxon>
        <taxon>Desulfosalsimonas</taxon>
    </lineage>
</organism>
<dbReference type="GO" id="GO:0008953">
    <property type="term" value="F:penicillin amidase activity"/>
    <property type="evidence" value="ECO:0007669"/>
    <property type="project" value="UniProtKB-EC"/>
</dbReference>
<dbReference type="InterPro" id="IPR002692">
    <property type="entry name" value="S45"/>
</dbReference>
<evidence type="ECO:0000256" key="1">
    <source>
        <dbReference type="ARBA" id="ARBA00006586"/>
    </source>
</evidence>
<keyword evidence="3" id="KW-0865">Zymogen</keyword>
<dbReference type="AlphaFoldDB" id="A0A7W0HJY9"/>
<comment type="caution">
    <text evidence="6">The sequence shown here is derived from an EMBL/GenBank/DDBJ whole genome shotgun (WGS) entry which is preliminary data.</text>
</comment>
<evidence type="ECO:0000256" key="5">
    <source>
        <dbReference type="PIRSR" id="PIRSR001227-2"/>
    </source>
</evidence>
<reference evidence="6 7" key="1">
    <citation type="submission" date="2020-07" db="EMBL/GenBank/DDBJ databases">
        <title>Genomic Encyclopedia of Type Strains, Phase IV (KMG-IV): sequencing the most valuable type-strain genomes for metagenomic binning, comparative biology and taxonomic classification.</title>
        <authorList>
            <person name="Goeker M."/>
        </authorList>
    </citation>
    <scope>NUCLEOTIDE SEQUENCE [LARGE SCALE GENOMIC DNA]</scope>
    <source>
        <strain evidence="6 7">DSM 17721</strain>
    </source>
</reference>